<protein>
    <submittedName>
        <fullName evidence="1">Uncharacterized protein</fullName>
    </submittedName>
</protein>
<keyword evidence="2" id="KW-1185">Reference proteome</keyword>
<dbReference type="EMBL" id="JAUDFV010000074">
    <property type="protein sequence ID" value="KAL2733893.1"/>
    <property type="molecule type" value="Genomic_DNA"/>
</dbReference>
<reference evidence="1 2" key="1">
    <citation type="journal article" date="2024" name="Ann. Entomol. Soc. Am.">
        <title>Genomic analyses of the southern and eastern yellowjacket wasps (Hymenoptera: Vespidae) reveal evolutionary signatures of social life.</title>
        <authorList>
            <person name="Catto M.A."/>
            <person name="Caine P.B."/>
            <person name="Orr S.E."/>
            <person name="Hunt B.G."/>
            <person name="Goodisman M.A.D."/>
        </authorList>
    </citation>
    <scope>NUCLEOTIDE SEQUENCE [LARGE SCALE GENOMIC DNA]</scope>
    <source>
        <strain evidence="1">233</strain>
        <tissue evidence="1">Head and thorax</tissue>
    </source>
</reference>
<dbReference type="Proteomes" id="UP001607302">
    <property type="component" value="Unassembled WGS sequence"/>
</dbReference>
<organism evidence="1 2">
    <name type="scientific">Vespula squamosa</name>
    <name type="common">Southern yellow jacket</name>
    <name type="synonym">Wasp</name>
    <dbReference type="NCBI Taxonomy" id="30214"/>
    <lineage>
        <taxon>Eukaryota</taxon>
        <taxon>Metazoa</taxon>
        <taxon>Ecdysozoa</taxon>
        <taxon>Arthropoda</taxon>
        <taxon>Hexapoda</taxon>
        <taxon>Insecta</taxon>
        <taxon>Pterygota</taxon>
        <taxon>Neoptera</taxon>
        <taxon>Endopterygota</taxon>
        <taxon>Hymenoptera</taxon>
        <taxon>Apocrita</taxon>
        <taxon>Aculeata</taxon>
        <taxon>Vespoidea</taxon>
        <taxon>Vespidae</taxon>
        <taxon>Vespinae</taxon>
        <taxon>Vespula</taxon>
    </lineage>
</organism>
<proteinExistence type="predicted"/>
<dbReference type="AlphaFoldDB" id="A0ABD2BNH2"/>
<evidence type="ECO:0000313" key="1">
    <source>
        <dbReference type="EMBL" id="KAL2733893.1"/>
    </source>
</evidence>
<comment type="caution">
    <text evidence="1">The sequence shown here is derived from an EMBL/GenBank/DDBJ whole genome shotgun (WGS) entry which is preliminary data.</text>
</comment>
<name>A0ABD2BNH2_VESSQ</name>
<evidence type="ECO:0000313" key="2">
    <source>
        <dbReference type="Proteomes" id="UP001607302"/>
    </source>
</evidence>
<accession>A0ABD2BNH2</accession>
<gene>
    <name evidence="1" type="ORF">V1478_003591</name>
</gene>
<sequence>MIKTTGIRDILRPKGKVDLRCSVETLGLWKKRNEVEAKWSEKVVRTKQFLSLILQVTKYERSMKKYKNIRLHYRHPFTCQFRYETRRIKRAAKKKWWSMINATFVGTLKRDIRVFGFEGWVGKSWSSNKNVPCWHTIILP</sequence>